<protein>
    <submittedName>
        <fullName evidence="1">Uncharacterized protein</fullName>
    </submittedName>
</protein>
<reference evidence="1 2" key="1">
    <citation type="journal article" date="2018" name="Science">
        <title>The opium poppy genome and morphinan production.</title>
        <authorList>
            <person name="Guo L."/>
            <person name="Winzer T."/>
            <person name="Yang X."/>
            <person name="Li Y."/>
            <person name="Ning Z."/>
            <person name="He Z."/>
            <person name="Teodor R."/>
            <person name="Lu Y."/>
            <person name="Bowser T.A."/>
            <person name="Graham I.A."/>
            <person name="Ye K."/>
        </authorList>
    </citation>
    <scope>NUCLEOTIDE SEQUENCE [LARGE SCALE GENOMIC DNA]</scope>
    <source>
        <strain evidence="2">cv. HN1</strain>
        <tissue evidence="1">Leaves</tissue>
    </source>
</reference>
<dbReference type="AlphaFoldDB" id="A0A4Y7IC17"/>
<proteinExistence type="predicted"/>
<dbReference type="Proteomes" id="UP000316621">
    <property type="component" value="Chromosome 1"/>
</dbReference>
<sequence>MRVENLNLTGTLDECIFVGYRENKSRYPKTIKRMIKWKRYKKRKWWLRRRRFIASHPVIRVSSSLTAYINHLMLFESFVGGQRSFKHRKLHSGMASQVNCRLQKVGSSSEQDSFKGSRDLEEGKHAPLLFESIGGWNNWLNRIMSFPLGKYFTVFPWESTLEWRIHLWITSLRKTLHESSDGMKLTKYKVAEVSIKMAILSCRLGGTEFRRMCWGSIIVWLYSKK</sequence>
<evidence type="ECO:0000313" key="1">
    <source>
        <dbReference type="EMBL" id="RZC45576.1"/>
    </source>
</evidence>
<accession>A0A4Y7IC17</accession>
<keyword evidence="2" id="KW-1185">Reference proteome</keyword>
<name>A0A4Y7IC17_PAPSO</name>
<evidence type="ECO:0000313" key="2">
    <source>
        <dbReference type="Proteomes" id="UP000316621"/>
    </source>
</evidence>
<dbReference type="EMBL" id="CM010715">
    <property type="protein sequence ID" value="RZC45576.1"/>
    <property type="molecule type" value="Genomic_DNA"/>
</dbReference>
<organism evidence="1 2">
    <name type="scientific">Papaver somniferum</name>
    <name type="common">Opium poppy</name>
    <dbReference type="NCBI Taxonomy" id="3469"/>
    <lineage>
        <taxon>Eukaryota</taxon>
        <taxon>Viridiplantae</taxon>
        <taxon>Streptophyta</taxon>
        <taxon>Embryophyta</taxon>
        <taxon>Tracheophyta</taxon>
        <taxon>Spermatophyta</taxon>
        <taxon>Magnoliopsida</taxon>
        <taxon>Ranunculales</taxon>
        <taxon>Papaveraceae</taxon>
        <taxon>Papaveroideae</taxon>
        <taxon>Papaver</taxon>
    </lineage>
</organism>
<dbReference type="Gramene" id="RZC45576">
    <property type="protein sequence ID" value="RZC45576"/>
    <property type="gene ID" value="C5167_038527"/>
</dbReference>
<gene>
    <name evidence="1" type="ORF">C5167_038527</name>
</gene>